<organism evidence="1">
    <name type="scientific">hydrothermal vent metagenome</name>
    <dbReference type="NCBI Taxonomy" id="652676"/>
    <lineage>
        <taxon>unclassified sequences</taxon>
        <taxon>metagenomes</taxon>
        <taxon>ecological metagenomes</taxon>
    </lineage>
</organism>
<dbReference type="InterPro" id="IPR023614">
    <property type="entry name" value="Porin_dom_sf"/>
</dbReference>
<proteinExistence type="predicted"/>
<dbReference type="AlphaFoldDB" id="A0A1W1D1F5"/>
<name>A0A1W1D1F5_9ZZZZ</name>
<gene>
    <name evidence="1" type="ORF">MNB_SV-13-1013</name>
</gene>
<accession>A0A1W1D1F5</accession>
<dbReference type="EMBL" id="FPHM01000297">
    <property type="protein sequence ID" value="SFV71711.1"/>
    <property type="molecule type" value="Genomic_DNA"/>
</dbReference>
<dbReference type="Gene3D" id="2.40.160.10">
    <property type="entry name" value="Porin"/>
    <property type="match status" value="1"/>
</dbReference>
<evidence type="ECO:0008006" key="2">
    <source>
        <dbReference type="Google" id="ProtNLM"/>
    </source>
</evidence>
<reference evidence="1" key="1">
    <citation type="submission" date="2016-10" db="EMBL/GenBank/DDBJ databases">
        <authorList>
            <person name="de Groot N.N."/>
        </authorList>
    </citation>
    <scope>NUCLEOTIDE SEQUENCE</scope>
</reference>
<dbReference type="SUPFAM" id="SSF56935">
    <property type="entry name" value="Porins"/>
    <property type="match status" value="1"/>
</dbReference>
<sequence>MKKSKMIKLGFVTATLFMSNTLMANGDIAKAKPVKEKTWKSKHKFFGFSQIGVGFGDGVTKTGDYKFQADRIRLGWKYFSGPLAGKVFLDFAKDGSNKNGIGVPELIKDAFISYKFDDAVVVKAGVLKTPVGMGFTIPGWNLDVIKRGFDKKLAFERDFGVMLSGRDIGFGNNGKVNGLEMGHERPWKGFGYDLMFAGQAGRSGAVVNANAGNGEGYMGRLMFDWGQELHTEVGYGISKEAGGTNGAKDVNKNIIATTDLEDYKVFNAGIDSHFDRVNVKAEYYHTTGIRGVKNWDVNTLALTGTYYLTDTFEGAIKYIGGSGDKGSTSADVANTYVGFNYYINPKNNKMDRKSRRSRNRHRIQLNYVLASGDAGNANAKKVFKYAGGAFFQENAILAQYQFKF</sequence>
<evidence type="ECO:0000313" key="1">
    <source>
        <dbReference type="EMBL" id="SFV71711.1"/>
    </source>
</evidence>
<protein>
    <recommendedName>
        <fullName evidence="2">Porin domain-containing protein</fullName>
    </recommendedName>
</protein>